<dbReference type="Proteomes" id="UP000077786">
    <property type="component" value="Unassembled WGS sequence"/>
</dbReference>
<gene>
    <name evidence="1" type="ORF">A0123_03349</name>
</gene>
<sequence length="54" mass="6169">MVVATLTITRHADDLLLASDEWSLMLTSNRDDHTRQYSYLMDDGGEWRLSPSAL</sequence>
<accession>A0A1B6VFL5</accession>
<evidence type="ECO:0000313" key="2">
    <source>
        <dbReference type="Proteomes" id="UP000077786"/>
    </source>
</evidence>
<evidence type="ECO:0000313" key="1">
    <source>
        <dbReference type="EMBL" id="OAJ66022.1"/>
    </source>
</evidence>
<dbReference type="RefSeq" id="WP_157091261.1">
    <property type="nucleotide sequence ID" value="NZ_LUTU01000024.1"/>
</dbReference>
<name>A0A1B6VFL5_9PROT</name>
<protein>
    <submittedName>
        <fullName evidence="1">Uncharacterized protein</fullName>
    </submittedName>
</protein>
<dbReference type="EMBL" id="LUTU01000024">
    <property type="protein sequence ID" value="OAJ66022.1"/>
    <property type="molecule type" value="Genomic_DNA"/>
</dbReference>
<comment type="caution">
    <text evidence="1">The sequence shown here is derived from an EMBL/GenBank/DDBJ whole genome shotgun (WGS) entry which is preliminary data.</text>
</comment>
<reference evidence="1 2" key="1">
    <citation type="submission" date="2016-03" db="EMBL/GenBank/DDBJ databases">
        <title>Draft genome sequence of Gluconobacter cerinus strain CECT 9110.</title>
        <authorList>
            <person name="Sainz F."/>
            <person name="Mas A."/>
            <person name="Torija M.J."/>
        </authorList>
    </citation>
    <scope>NUCLEOTIDE SEQUENCE [LARGE SCALE GENOMIC DNA]</scope>
    <source>
        <strain evidence="1 2">CECT 9110</strain>
    </source>
</reference>
<organism evidence="1 2">
    <name type="scientific">Gluconobacter cerinus</name>
    <dbReference type="NCBI Taxonomy" id="38307"/>
    <lineage>
        <taxon>Bacteria</taxon>
        <taxon>Pseudomonadati</taxon>
        <taxon>Pseudomonadota</taxon>
        <taxon>Alphaproteobacteria</taxon>
        <taxon>Acetobacterales</taxon>
        <taxon>Acetobacteraceae</taxon>
        <taxon>Gluconobacter</taxon>
    </lineage>
</organism>
<dbReference type="AlphaFoldDB" id="A0A1B6VFL5"/>
<proteinExistence type="predicted"/>
<dbReference type="OrthoDB" id="9805913at2"/>
<dbReference type="PATRIC" id="fig|38307.3.peg.3513"/>